<evidence type="ECO:0000313" key="2">
    <source>
        <dbReference type="EMBL" id="GFQ06954.1"/>
    </source>
</evidence>
<sequence>MGTYSYAAPEYMATETKTARNDVYSFGFVLLEMMTGRRLLDKNLLHREQNLIEWVRPYLASKREVLRVMDARIEGQYSPAGALKVSTVSCTVKLICLT</sequence>
<organism evidence="2 3">
    <name type="scientific">Phtheirospermum japonicum</name>
    <dbReference type="NCBI Taxonomy" id="374723"/>
    <lineage>
        <taxon>Eukaryota</taxon>
        <taxon>Viridiplantae</taxon>
        <taxon>Streptophyta</taxon>
        <taxon>Embryophyta</taxon>
        <taxon>Tracheophyta</taxon>
        <taxon>Spermatophyta</taxon>
        <taxon>Magnoliopsida</taxon>
        <taxon>eudicotyledons</taxon>
        <taxon>Gunneridae</taxon>
        <taxon>Pentapetalae</taxon>
        <taxon>asterids</taxon>
        <taxon>lamiids</taxon>
        <taxon>Lamiales</taxon>
        <taxon>Orobanchaceae</taxon>
        <taxon>Orobanchaceae incertae sedis</taxon>
        <taxon>Phtheirospermum</taxon>
    </lineage>
</organism>
<keyword evidence="3" id="KW-1185">Reference proteome</keyword>
<feature type="domain" description="Protein kinase" evidence="1">
    <location>
        <begin position="1"/>
        <end position="98"/>
    </location>
</feature>
<dbReference type="PANTHER" id="PTHR45621">
    <property type="entry name" value="OS01G0588500 PROTEIN-RELATED"/>
    <property type="match status" value="1"/>
</dbReference>
<dbReference type="GO" id="GO:0004672">
    <property type="term" value="F:protein kinase activity"/>
    <property type="evidence" value="ECO:0007669"/>
    <property type="project" value="InterPro"/>
</dbReference>
<dbReference type="EMBL" id="BMAC01001354">
    <property type="protein sequence ID" value="GFQ06954.1"/>
    <property type="molecule type" value="Genomic_DNA"/>
</dbReference>
<dbReference type="InterPro" id="IPR011009">
    <property type="entry name" value="Kinase-like_dom_sf"/>
</dbReference>
<evidence type="ECO:0000313" key="3">
    <source>
        <dbReference type="Proteomes" id="UP000653305"/>
    </source>
</evidence>
<dbReference type="GO" id="GO:0005524">
    <property type="term" value="F:ATP binding"/>
    <property type="evidence" value="ECO:0007669"/>
    <property type="project" value="InterPro"/>
</dbReference>
<name>A0A830DGG7_9LAMI</name>
<accession>A0A830DGG7</accession>
<dbReference type="InterPro" id="IPR050823">
    <property type="entry name" value="Plant_Ser_Thr_Prot_Kinase"/>
</dbReference>
<dbReference type="InterPro" id="IPR000719">
    <property type="entry name" value="Prot_kinase_dom"/>
</dbReference>
<dbReference type="PROSITE" id="PS50011">
    <property type="entry name" value="PROTEIN_KINASE_DOM"/>
    <property type="match status" value="1"/>
</dbReference>
<dbReference type="Proteomes" id="UP000653305">
    <property type="component" value="Unassembled WGS sequence"/>
</dbReference>
<dbReference type="SUPFAM" id="SSF56112">
    <property type="entry name" value="Protein kinase-like (PK-like)"/>
    <property type="match status" value="1"/>
</dbReference>
<comment type="caution">
    <text evidence="2">The sequence shown here is derived from an EMBL/GenBank/DDBJ whole genome shotgun (WGS) entry which is preliminary data.</text>
</comment>
<gene>
    <name evidence="2" type="ORF">PHJA_002839500</name>
</gene>
<keyword evidence="2" id="KW-0808">Transferase</keyword>
<dbReference type="OrthoDB" id="1936432at2759"/>
<reference evidence="2" key="1">
    <citation type="submission" date="2020-07" db="EMBL/GenBank/DDBJ databases">
        <title>Ethylene signaling mediates host invasion by parasitic plants.</title>
        <authorList>
            <person name="Yoshida S."/>
        </authorList>
    </citation>
    <scope>NUCLEOTIDE SEQUENCE</scope>
    <source>
        <strain evidence="2">Okayama</strain>
    </source>
</reference>
<keyword evidence="2" id="KW-0418">Kinase</keyword>
<evidence type="ECO:0000259" key="1">
    <source>
        <dbReference type="PROSITE" id="PS50011"/>
    </source>
</evidence>
<dbReference type="AlphaFoldDB" id="A0A830DGG7"/>
<proteinExistence type="predicted"/>
<dbReference type="Gene3D" id="1.10.510.10">
    <property type="entry name" value="Transferase(Phosphotransferase) domain 1"/>
    <property type="match status" value="1"/>
</dbReference>
<protein>
    <submittedName>
        <fullName evidence="2">Protein kinase apk1a chloroplastic</fullName>
    </submittedName>
</protein>